<organism evidence="1 2">
    <name type="scientific">Eretmocerus hayati</name>
    <dbReference type="NCBI Taxonomy" id="131215"/>
    <lineage>
        <taxon>Eukaryota</taxon>
        <taxon>Metazoa</taxon>
        <taxon>Ecdysozoa</taxon>
        <taxon>Arthropoda</taxon>
        <taxon>Hexapoda</taxon>
        <taxon>Insecta</taxon>
        <taxon>Pterygota</taxon>
        <taxon>Neoptera</taxon>
        <taxon>Endopterygota</taxon>
        <taxon>Hymenoptera</taxon>
        <taxon>Apocrita</taxon>
        <taxon>Proctotrupomorpha</taxon>
        <taxon>Chalcidoidea</taxon>
        <taxon>Aphelinidae</taxon>
        <taxon>Aphelininae</taxon>
        <taxon>Eretmocerus</taxon>
    </lineage>
</organism>
<dbReference type="EMBL" id="CM056742">
    <property type="protein sequence ID" value="KAJ8674993.1"/>
    <property type="molecule type" value="Genomic_DNA"/>
</dbReference>
<comment type="caution">
    <text evidence="1">The sequence shown here is derived from an EMBL/GenBank/DDBJ whole genome shotgun (WGS) entry which is preliminary data.</text>
</comment>
<sequence length="114" mass="12497">MHPSGDGVLCKVDIARTAVKAQNARESSRQLLIGVFKLSAIANRSLTGRNKSGSFTETPQQKFLSGRAIQGIVCSICSEIGEETKLAHNDRSCNKTWYVEKNVAKSEFLQEITP</sequence>
<keyword evidence="2" id="KW-1185">Reference proteome</keyword>
<proteinExistence type="predicted"/>
<reference evidence="1" key="1">
    <citation type="submission" date="2023-04" db="EMBL/GenBank/DDBJ databases">
        <title>A chromosome-level genome assembly of the parasitoid wasp Eretmocerus hayati.</title>
        <authorList>
            <person name="Zhong Y."/>
            <person name="Liu S."/>
            <person name="Liu Y."/>
        </authorList>
    </citation>
    <scope>NUCLEOTIDE SEQUENCE</scope>
    <source>
        <strain evidence="1">ZJU_SS_LIU_2023</strain>
    </source>
</reference>
<name>A0ACC2NUW4_9HYME</name>
<gene>
    <name evidence="1" type="ORF">QAD02_010779</name>
</gene>
<dbReference type="Proteomes" id="UP001239111">
    <property type="component" value="Chromosome 2"/>
</dbReference>
<accession>A0ACC2NUW4</accession>
<evidence type="ECO:0000313" key="2">
    <source>
        <dbReference type="Proteomes" id="UP001239111"/>
    </source>
</evidence>
<evidence type="ECO:0000313" key="1">
    <source>
        <dbReference type="EMBL" id="KAJ8674993.1"/>
    </source>
</evidence>
<protein>
    <submittedName>
        <fullName evidence="1">Uncharacterized protein</fullName>
    </submittedName>
</protein>